<evidence type="ECO:0000256" key="1">
    <source>
        <dbReference type="SAM" id="Coils"/>
    </source>
</evidence>
<reference evidence="2" key="1">
    <citation type="journal article" date="2020" name="Nature">
        <title>Giant virus diversity and host interactions through global metagenomics.</title>
        <authorList>
            <person name="Schulz F."/>
            <person name="Roux S."/>
            <person name="Paez-Espino D."/>
            <person name="Jungbluth S."/>
            <person name="Walsh D.A."/>
            <person name="Denef V.J."/>
            <person name="McMahon K.D."/>
            <person name="Konstantinidis K.T."/>
            <person name="Eloe-Fadrosh E.A."/>
            <person name="Kyrpides N.C."/>
            <person name="Woyke T."/>
        </authorList>
    </citation>
    <scope>NUCLEOTIDE SEQUENCE</scope>
    <source>
        <strain evidence="2">GVMAG-M-3300023174-124</strain>
    </source>
</reference>
<proteinExistence type="predicted"/>
<feature type="coiled-coil region" evidence="1">
    <location>
        <begin position="188"/>
        <end position="223"/>
    </location>
</feature>
<organism evidence="2">
    <name type="scientific">viral metagenome</name>
    <dbReference type="NCBI Taxonomy" id="1070528"/>
    <lineage>
        <taxon>unclassified sequences</taxon>
        <taxon>metagenomes</taxon>
        <taxon>organismal metagenomes</taxon>
    </lineage>
</organism>
<dbReference type="EMBL" id="MN739540">
    <property type="protein sequence ID" value="QHT12010.1"/>
    <property type="molecule type" value="Genomic_DNA"/>
</dbReference>
<dbReference type="AlphaFoldDB" id="A0A6C0D6S3"/>
<keyword evidence="1" id="KW-0175">Coiled coil</keyword>
<sequence>MSSFERKILENGQPNPKYIDLCDEDHSIAGQKFACLSFVSPEKILKKREIFLFDQFIKQWDFTKSLAKFFDFLHFLAYKYNLKIDDIVSDFNEFAKEEDSKLKTNSTEDDYKNFLDKKEDELTAQFQREHAFQTSTRGLKVRGVYPTQEEAEIRCKKLRELDPNHDIYVGPVGMWIPWDPDAYKTGRVEFMEEELNQLHKEKMKNEERAKQAFETRIKETKKKAIEENIKLAEKTGNVLTQTMDEEGNLVGVKETVDFDSREVANTETTNIRNELLRSTVETEKASTLE</sequence>
<name>A0A6C0D6S3_9ZZZZ</name>
<evidence type="ECO:0000313" key="2">
    <source>
        <dbReference type="EMBL" id="QHT12010.1"/>
    </source>
</evidence>
<protein>
    <submittedName>
        <fullName evidence="2">Uncharacterized protein</fullName>
    </submittedName>
</protein>
<accession>A0A6C0D6S3</accession>
<dbReference type="InterPro" id="IPR043872">
    <property type="entry name" value="DUF5832"/>
</dbReference>
<dbReference type="Pfam" id="PF19150">
    <property type="entry name" value="DUF5832"/>
    <property type="match status" value="1"/>
</dbReference>